<sequence length="226" mass="23693">MRWVTYLSPSGGEERSGVVDDGCVFGYPGEQSLPELLEQSRDTLADAFHKALASPVEIIVEFETRLCAPVRPQRPVPARVGGEWTGLDPGLVRGTDDGVVLPAGETALTATVGVLALFGGQGRHAGYTPAVLWRTPEGGAVSLILGPAIVTHDEFDGSRLAVEASVEDSRVARAEVDGSLEWADGARDGFAAAALPAQTRPLERGEELYIDGGTLGEFEVRVGAGA</sequence>
<accession>A0A0C2JKC7</accession>
<comment type="caution">
    <text evidence="1">The sequence shown here is derived from an EMBL/GenBank/DDBJ whole genome shotgun (WGS) entry which is preliminary data.</text>
</comment>
<dbReference type="Proteomes" id="UP000031675">
    <property type="component" value="Unassembled WGS sequence"/>
</dbReference>
<gene>
    <name evidence="1" type="ORF">LP52_19260</name>
</gene>
<keyword evidence="2" id="KW-1185">Reference proteome</keyword>
<dbReference type="RefSeq" id="WP_040275587.1">
    <property type="nucleotide sequence ID" value="NZ_JROO01000038.1"/>
</dbReference>
<evidence type="ECO:0000313" key="1">
    <source>
        <dbReference type="EMBL" id="KIH97397.1"/>
    </source>
</evidence>
<protein>
    <submittedName>
        <fullName evidence="1">Uncharacterized protein</fullName>
    </submittedName>
</protein>
<proteinExistence type="predicted"/>
<dbReference type="OrthoDB" id="2273115at2"/>
<name>A0A0C2JKC7_9ACTN</name>
<dbReference type="EMBL" id="JROO01000038">
    <property type="protein sequence ID" value="KIH97397.1"/>
    <property type="molecule type" value="Genomic_DNA"/>
</dbReference>
<organism evidence="1 2">
    <name type="scientific">Streptomonospora alba</name>
    <dbReference type="NCBI Taxonomy" id="183763"/>
    <lineage>
        <taxon>Bacteria</taxon>
        <taxon>Bacillati</taxon>
        <taxon>Actinomycetota</taxon>
        <taxon>Actinomycetes</taxon>
        <taxon>Streptosporangiales</taxon>
        <taxon>Nocardiopsidaceae</taxon>
        <taxon>Streptomonospora</taxon>
    </lineage>
</organism>
<reference evidence="2" key="1">
    <citation type="journal article" date="2015" name="Chem. Biol.">
        <title>Structure, bioactivity, and resistance mechanism of streptomonomicin, an unusual lasso Peptide from an understudied halophilic actinomycete.</title>
        <authorList>
            <person name="Metelev M."/>
            <person name="Tietz J.I."/>
            <person name="Melby J.O."/>
            <person name="Blair P.M."/>
            <person name="Zhu L."/>
            <person name="Livnat I."/>
            <person name="Severinov K."/>
            <person name="Mitchell D.A."/>
        </authorList>
    </citation>
    <scope>NUCLEOTIDE SEQUENCE [LARGE SCALE GENOMIC DNA]</scope>
    <source>
        <strain evidence="2">YIM 90003</strain>
    </source>
</reference>
<dbReference type="AlphaFoldDB" id="A0A0C2JKC7"/>
<evidence type="ECO:0000313" key="2">
    <source>
        <dbReference type="Proteomes" id="UP000031675"/>
    </source>
</evidence>